<evidence type="ECO:0000256" key="4">
    <source>
        <dbReference type="SAM" id="MobiDB-lite"/>
    </source>
</evidence>
<proteinExistence type="predicted"/>
<protein>
    <recommendedName>
        <fullName evidence="5">Ig-like domain-containing protein</fullName>
    </recommendedName>
</protein>
<feature type="compositionally biased region" description="Basic and acidic residues" evidence="4">
    <location>
        <begin position="179"/>
        <end position="234"/>
    </location>
</feature>
<accession>A0A7J6CYG5</accession>
<evidence type="ECO:0000313" key="7">
    <source>
        <dbReference type="Proteomes" id="UP000579812"/>
    </source>
</evidence>
<feature type="compositionally biased region" description="Basic and acidic residues" evidence="4">
    <location>
        <begin position="241"/>
        <end position="251"/>
    </location>
</feature>
<evidence type="ECO:0000259" key="5">
    <source>
        <dbReference type="PROSITE" id="PS50835"/>
    </source>
</evidence>
<dbReference type="InterPro" id="IPR003599">
    <property type="entry name" value="Ig_sub"/>
</dbReference>
<comment type="caution">
    <text evidence="6">The sequence shown here is derived from an EMBL/GenBank/DDBJ whole genome shotgun (WGS) entry which is preliminary data.</text>
</comment>
<dbReference type="PANTHER" id="PTHR12207">
    <property type="entry name" value="V-SET AND TRANSMEMBRANE DOMAIN-CONTAINING PROTEIN"/>
    <property type="match status" value="1"/>
</dbReference>
<dbReference type="PROSITE" id="PS50835">
    <property type="entry name" value="IG_LIKE"/>
    <property type="match status" value="1"/>
</dbReference>
<dbReference type="AlphaFoldDB" id="A0A7J6CYG5"/>
<sequence>MSDRAQMRSFGEMLWIIQSLGLYAQISANLAVDNHVSGNALFTEVPQDVVSQAGDDVEMACSFRGSSSSSVSLEIQWWYTRHSRDWAEQPAWTTNQESLFLFVVSQENTPKGATKISVVKVVGSNISHKLRLSSVRPSDEGTYECRVIDFSESRVQRHTVQAYLQVQPDLQQEHQSPVHNRDQKKEEEKKTSEQNAGPEDHQKSHRKREEEQRTQHVAHRFHEEDHHQLHEGNKTRTGKKHQSESRDMKTE</sequence>
<organism evidence="6 7">
    <name type="scientific">Onychostoma macrolepis</name>
    <dbReference type="NCBI Taxonomy" id="369639"/>
    <lineage>
        <taxon>Eukaryota</taxon>
        <taxon>Metazoa</taxon>
        <taxon>Chordata</taxon>
        <taxon>Craniata</taxon>
        <taxon>Vertebrata</taxon>
        <taxon>Euteleostomi</taxon>
        <taxon>Actinopterygii</taxon>
        <taxon>Neopterygii</taxon>
        <taxon>Teleostei</taxon>
        <taxon>Ostariophysi</taxon>
        <taxon>Cypriniformes</taxon>
        <taxon>Cyprinidae</taxon>
        <taxon>Acrossocheilinae</taxon>
        <taxon>Onychostoma</taxon>
    </lineage>
</organism>
<keyword evidence="3" id="KW-0393">Immunoglobulin domain</keyword>
<evidence type="ECO:0000256" key="3">
    <source>
        <dbReference type="ARBA" id="ARBA00023319"/>
    </source>
</evidence>
<keyword evidence="7" id="KW-1185">Reference proteome</keyword>
<dbReference type="Pfam" id="PF07686">
    <property type="entry name" value="V-set"/>
    <property type="match status" value="1"/>
</dbReference>
<evidence type="ECO:0000313" key="6">
    <source>
        <dbReference type="EMBL" id="KAF4111815.1"/>
    </source>
</evidence>
<feature type="domain" description="Ig-like" evidence="5">
    <location>
        <begin position="40"/>
        <end position="161"/>
    </location>
</feature>
<dbReference type="Proteomes" id="UP000579812">
    <property type="component" value="Unassembled WGS sequence"/>
</dbReference>
<dbReference type="InterPro" id="IPR007110">
    <property type="entry name" value="Ig-like_dom"/>
</dbReference>
<dbReference type="InterPro" id="IPR051102">
    <property type="entry name" value="IgSF_V-set/TM_domain"/>
</dbReference>
<evidence type="ECO:0000256" key="2">
    <source>
        <dbReference type="ARBA" id="ARBA00023157"/>
    </source>
</evidence>
<dbReference type="PANTHER" id="PTHR12207:SF31">
    <property type="entry name" value="V-SET AND TRANSMEMBRANE DOMAIN-CONTAINING PROTEIN 2-LIKE PROTEIN"/>
    <property type="match status" value="1"/>
</dbReference>
<feature type="region of interest" description="Disordered" evidence="4">
    <location>
        <begin position="167"/>
        <end position="251"/>
    </location>
</feature>
<reference evidence="6 7" key="1">
    <citation type="submission" date="2020-04" db="EMBL/GenBank/DDBJ databases">
        <title>Chromosome-level genome assembly of a cyprinid fish Onychostoma macrolepis by integration of Nanopore Sequencing, Bionano and Hi-C technology.</title>
        <authorList>
            <person name="Wang D."/>
        </authorList>
    </citation>
    <scope>NUCLEOTIDE SEQUENCE [LARGE SCALE GENOMIC DNA]</scope>
    <source>
        <strain evidence="6">SWU-2019</strain>
        <tissue evidence="6">Muscle</tissue>
    </source>
</reference>
<feature type="compositionally biased region" description="Polar residues" evidence="4">
    <location>
        <begin position="167"/>
        <end position="178"/>
    </location>
</feature>
<name>A0A7J6CYG5_9TELE</name>
<dbReference type="SMART" id="SM00409">
    <property type="entry name" value="IG"/>
    <property type="match status" value="1"/>
</dbReference>
<keyword evidence="2" id="KW-1015">Disulfide bond</keyword>
<dbReference type="SUPFAM" id="SSF48726">
    <property type="entry name" value="Immunoglobulin"/>
    <property type="match status" value="1"/>
</dbReference>
<gene>
    <name evidence="6" type="ORF">G5714_006610</name>
</gene>
<dbReference type="EMBL" id="JAAMOB010000006">
    <property type="protein sequence ID" value="KAF4111815.1"/>
    <property type="molecule type" value="Genomic_DNA"/>
</dbReference>
<dbReference type="InterPro" id="IPR013106">
    <property type="entry name" value="Ig_V-set"/>
</dbReference>
<dbReference type="Gene3D" id="2.60.40.10">
    <property type="entry name" value="Immunoglobulins"/>
    <property type="match status" value="1"/>
</dbReference>
<dbReference type="InterPro" id="IPR036179">
    <property type="entry name" value="Ig-like_dom_sf"/>
</dbReference>
<keyword evidence="1" id="KW-0732">Signal</keyword>
<dbReference type="InterPro" id="IPR013783">
    <property type="entry name" value="Ig-like_fold"/>
</dbReference>
<dbReference type="GO" id="GO:0016020">
    <property type="term" value="C:membrane"/>
    <property type="evidence" value="ECO:0007669"/>
    <property type="project" value="TreeGrafter"/>
</dbReference>
<evidence type="ECO:0000256" key="1">
    <source>
        <dbReference type="ARBA" id="ARBA00022729"/>
    </source>
</evidence>